<name>A0ACD4R747_9BACI</name>
<sequence length="253" mass="28489">MLTEILEKKREEVLSLTIPERINVSERSFYNALKQSNRKPALIAEVKKASPSKGVIKENFHPVEIAKAYEAGKADCLSVLTDESFFQGHRDFIAEIKKEVSLPVLRKDFIIDHKQVQESKNIGADAILLIGEALEARELHELYLHAYELGMDVLVEVHSLAVLEKLLPEFTPEILGVNNRDLSTFKTDIHQIKTISRSVPKDTLLVSESGIFTFEDVKTVQQEGANAILVGESLMRENDQTFAIKALYGEENE</sequence>
<reference evidence="2" key="1">
    <citation type="journal article" date="2025" name="Aquaculture">
        <title>Assessment of the bioflocculant production and safety properties of Metabacillus hrfriensis sp. nov. based on phenotypic and whole-genome sequencing analysis.</title>
        <authorList>
            <person name="Zhang R."/>
            <person name="Zhao Z."/>
            <person name="Luo L."/>
            <person name="Wang S."/>
            <person name="Guo K."/>
            <person name="Xu W."/>
        </authorList>
    </citation>
    <scope>NUCLEOTIDE SEQUENCE [LARGE SCALE GENOMIC DNA]</scope>
    <source>
        <strain evidence="2">CT-WN-B3</strain>
    </source>
</reference>
<evidence type="ECO:0000313" key="1">
    <source>
        <dbReference type="EMBL" id="WHZ56310.1"/>
    </source>
</evidence>
<organism evidence="1 2">
    <name type="scientific">Metabacillus hrfriensis</name>
    <dbReference type="NCBI Taxonomy" id="3048891"/>
    <lineage>
        <taxon>Bacteria</taxon>
        <taxon>Bacillati</taxon>
        <taxon>Bacillota</taxon>
        <taxon>Bacilli</taxon>
        <taxon>Bacillales</taxon>
        <taxon>Bacillaceae</taxon>
        <taxon>Metabacillus</taxon>
    </lineage>
</organism>
<proteinExistence type="predicted"/>
<dbReference type="EMBL" id="CP126116">
    <property type="protein sequence ID" value="WHZ56310.1"/>
    <property type="molecule type" value="Genomic_DNA"/>
</dbReference>
<dbReference type="Proteomes" id="UP001226091">
    <property type="component" value="Chromosome"/>
</dbReference>
<keyword evidence="1" id="KW-0456">Lyase</keyword>
<accession>A0ACD4R747</accession>
<protein>
    <submittedName>
        <fullName evidence="1">Indole-3-glycerol phosphate synthase TrpC</fullName>
        <ecNumber evidence="1">4.1.1.48</ecNumber>
    </submittedName>
</protein>
<dbReference type="EC" id="4.1.1.48" evidence="1"/>
<evidence type="ECO:0000313" key="2">
    <source>
        <dbReference type="Proteomes" id="UP001226091"/>
    </source>
</evidence>
<gene>
    <name evidence="1" type="primary">trpC</name>
    <name evidence="1" type="ORF">QLQ22_16615</name>
</gene>
<keyword evidence="2" id="KW-1185">Reference proteome</keyword>